<keyword evidence="1" id="KW-0812">Transmembrane</keyword>
<accession>A0A964UPP1</accession>
<reference evidence="2" key="1">
    <citation type="submission" date="2020-01" db="EMBL/GenBank/DDBJ databases">
        <title>Whole-genome analyses of novel actinobacteria.</title>
        <authorList>
            <person name="Sahin N."/>
        </authorList>
    </citation>
    <scope>NUCLEOTIDE SEQUENCE</scope>
    <source>
        <strain evidence="2">YC537</strain>
    </source>
</reference>
<evidence type="ECO:0000313" key="3">
    <source>
        <dbReference type="Proteomes" id="UP000598297"/>
    </source>
</evidence>
<name>A0A964UPP1_9ACTN</name>
<feature type="transmembrane region" description="Helical" evidence="1">
    <location>
        <begin position="195"/>
        <end position="217"/>
    </location>
</feature>
<evidence type="ECO:0000256" key="1">
    <source>
        <dbReference type="SAM" id="Phobius"/>
    </source>
</evidence>
<keyword evidence="3" id="KW-1185">Reference proteome</keyword>
<dbReference type="Proteomes" id="UP000598297">
    <property type="component" value="Unassembled WGS sequence"/>
</dbReference>
<dbReference type="AlphaFoldDB" id="A0A964UPP1"/>
<sequence>MNALFRYHSALLLRSQRWLPPVLVYGALVAVGAQPGDPVLDSLGYAAAALLPVAAWLARICATQEPPAARHVTAAATSPARTHLAALLTAAATAAALGAAGSALVMAMSDWWSADHRTPIAPVPGIVAGLLAVAVCALVGTALGALCTWPLLRSPGWSVMVTALAALLAVVTPGSPAQVVVTGLITGSRAGTAPVLVLPLAAAAVLAAAATAGACALTSRRT</sequence>
<protein>
    <submittedName>
        <fullName evidence="2">ABC transporter</fullName>
    </submittedName>
</protein>
<dbReference type="EMBL" id="JAAAHS010000049">
    <property type="protein sequence ID" value="NBE51688.1"/>
    <property type="molecule type" value="Genomic_DNA"/>
</dbReference>
<proteinExistence type="predicted"/>
<gene>
    <name evidence="2" type="ORF">GUY60_09650</name>
</gene>
<evidence type="ECO:0000313" key="2">
    <source>
        <dbReference type="EMBL" id="NBE51688.1"/>
    </source>
</evidence>
<comment type="caution">
    <text evidence="2">The sequence shown here is derived from an EMBL/GenBank/DDBJ whole genome shotgun (WGS) entry which is preliminary data.</text>
</comment>
<feature type="transmembrane region" description="Helical" evidence="1">
    <location>
        <begin position="126"/>
        <end position="149"/>
    </location>
</feature>
<keyword evidence="1" id="KW-0472">Membrane</keyword>
<keyword evidence="1" id="KW-1133">Transmembrane helix</keyword>
<dbReference type="RefSeq" id="WP_161695930.1">
    <property type="nucleotide sequence ID" value="NZ_JAAAHS010000049.1"/>
</dbReference>
<feature type="transmembrane region" description="Helical" evidence="1">
    <location>
        <begin position="83"/>
        <end position="106"/>
    </location>
</feature>
<organism evidence="2 3">
    <name type="scientific">Streptomyces boluensis</name>
    <dbReference type="NCBI Taxonomy" id="1775135"/>
    <lineage>
        <taxon>Bacteria</taxon>
        <taxon>Bacillati</taxon>
        <taxon>Actinomycetota</taxon>
        <taxon>Actinomycetes</taxon>
        <taxon>Kitasatosporales</taxon>
        <taxon>Streptomycetaceae</taxon>
        <taxon>Streptomyces</taxon>
    </lineage>
</organism>
<feature type="transmembrane region" description="Helical" evidence="1">
    <location>
        <begin position="156"/>
        <end position="175"/>
    </location>
</feature>